<dbReference type="AlphaFoldDB" id="A0A1H9U462"/>
<evidence type="ECO:0000313" key="2">
    <source>
        <dbReference type="Proteomes" id="UP000182841"/>
    </source>
</evidence>
<dbReference type="EMBL" id="FOGO01000007">
    <property type="protein sequence ID" value="SES04031.1"/>
    <property type="molecule type" value="Genomic_DNA"/>
</dbReference>
<organism evidence="1 2">
    <name type="scientific">Streptomyces qinglanensis</name>
    <dbReference type="NCBI Taxonomy" id="943816"/>
    <lineage>
        <taxon>Bacteria</taxon>
        <taxon>Bacillati</taxon>
        <taxon>Actinomycetota</taxon>
        <taxon>Actinomycetes</taxon>
        <taxon>Kitasatosporales</taxon>
        <taxon>Streptomycetaceae</taxon>
        <taxon>Streptomyces</taxon>
    </lineage>
</organism>
<proteinExistence type="predicted"/>
<dbReference type="RefSeq" id="WP_143081861.1">
    <property type="nucleotide sequence ID" value="NZ_FOGO01000007.1"/>
</dbReference>
<reference evidence="2" key="1">
    <citation type="submission" date="2016-10" db="EMBL/GenBank/DDBJ databases">
        <authorList>
            <person name="Varghese N."/>
            <person name="Submissions S."/>
        </authorList>
    </citation>
    <scope>NUCLEOTIDE SEQUENCE [LARGE SCALE GENOMIC DNA]</scope>
    <source>
        <strain evidence="2">CGMCC 4.6825</strain>
    </source>
</reference>
<dbReference type="Proteomes" id="UP000182841">
    <property type="component" value="Unassembled WGS sequence"/>
</dbReference>
<accession>A0A1H9U462</accession>
<protein>
    <submittedName>
        <fullName evidence="1">Uncharacterized protein</fullName>
    </submittedName>
</protein>
<gene>
    <name evidence="1" type="ORF">SAMN05421870_107296</name>
</gene>
<name>A0A1H9U462_9ACTN</name>
<dbReference type="OrthoDB" id="4566460at2"/>
<evidence type="ECO:0000313" key="1">
    <source>
        <dbReference type="EMBL" id="SES04031.1"/>
    </source>
</evidence>
<keyword evidence="2" id="KW-1185">Reference proteome</keyword>
<sequence>MTAQPGRAMTMREIREQLGHATPGVPAPTVQPTRYVVSCLPEGDDTDRHLFAIQVEYRGRDRWAVVRHGQCLTADGSWDWEHVPSERTDEWLAAHRFDVDTALRLAKEQAPLITVNGFTVSDALRMHAERSTR</sequence>